<organism evidence="2 3">
    <name type="scientific">Metschnikowia aff. pulcherrima</name>
    <dbReference type="NCBI Taxonomy" id="2163413"/>
    <lineage>
        <taxon>Eukaryota</taxon>
        <taxon>Fungi</taxon>
        <taxon>Dikarya</taxon>
        <taxon>Ascomycota</taxon>
        <taxon>Saccharomycotina</taxon>
        <taxon>Pichiomycetes</taxon>
        <taxon>Metschnikowiaceae</taxon>
        <taxon>Metschnikowia</taxon>
    </lineage>
</organism>
<gene>
    <name evidence="2" type="ORF">METSCH_B07190</name>
</gene>
<name>A0A4P6XP96_9ASCO</name>
<dbReference type="AlphaFoldDB" id="A0A4P6XP96"/>
<reference evidence="3" key="1">
    <citation type="submission" date="2019-03" db="EMBL/GenBank/DDBJ databases">
        <title>Snf2 controls pulcherriminic acid biosynthesis and connects pigmentation and antifungal activity of the yeast Metschnikowia pulcherrima.</title>
        <authorList>
            <person name="Gore-Lloyd D."/>
            <person name="Sumann I."/>
            <person name="Brachmann A.O."/>
            <person name="Schneeberger K."/>
            <person name="Ortiz-Merino R.A."/>
            <person name="Moreno-Beltran M."/>
            <person name="Schlaefli M."/>
            <person name="Kirner P."/>
            <person name="Santos Kron A."/>
            <person name="Wolfe K.H."/>
            <person name="Piel J."/>
            <person name="Ahrens C.H."/>
            <person name="Henk D."/>
            <person name="Freimoser F.M."/>
        </authorList>
    </citation>
    <scope>NUCLEOTIDE SEQUENCE [LARGE SCALE GENOMIC DNA]</scope>
    <source>
        <strain evidence="3">APC 1.2</strain>
    </source>
</reference>
<keyword evidence="1" id="KW-0175">Coiled coil</keyword>
<feature type="coiled-coil region" evidence="1">
    <location>
        <begin position="107"/>
        <end position="141"/>
    </location>
</feature>
<accession>A0A4P6XP96</accession>
<proteinExistence type="predicted"/>
<keyword evidence="3" id="KW-1185">Reference proteome</keyword>
<sequence>MLAVRPLRALNAAFNVQENGVKSEAVLLTRPGGKQKPMVIETERVVTPGSRGRRVQLNTLDVLQQLVEEHTPRPAQNETVSENVVLTEFKAHLKYNLLRLADQHACIGDISQDINRVQRRKNELRRTILELRRQHAEVGAELARERHVFQEHRAEHARFMAMAEAMKLLKKSVDKKVEKVEKVDEEDENDAGGTAKATMEAKKETHGHAQLVHMDLGDLRRLLHPETGLQAQLQSVNAALAEKIREA</sequence>
<protein>
    <submittedName>
        <fullName evidence="2">Uncharacterized protein</fullName>
    </submittedName>
</protein>
<evidence type="ECO:0000256" key="1">
    <source>
        <dbReference type="SAM" id="Coils"/>
    </source>
</evidence>
<dbReference type="Proteomes" id="UP000292447">
    <property type="component" value="Chromosome II"/>
</dbReference>
<evidence type="ECO:0000313" key="3">
    <source>
        <dbReference type="Proteomes" id="UP000292447"/>
    </source>
</evidence>
<dbReference type="EMBL" id="CP034457">
    <property type="protein sequence ID" value="QBM87514.1"/>
    <property type="molecule type" value="Genomic_DNA"/>
</dbReference>
<evidence type="ECO:0000313" key="2">
    <source>
        <dbReference type="EMBL" id="QBM87514.1"/>
    </source>
</evidence>